<evidence type="ECO:0000256" key="2">
    <source>
        <dbReference type="ARBA" id="ARBA00022670"/>
    </source>
</evidence>
<dbReference type="InterPro" id="IPR001478">
    <property type="entry name" value="PDZ"/>
</dbReference>
<keyword evidence="2" id="KW-0645">Protease</keyword>
<dbReference type="InterPro" id="IPR005151">
    <property type="entry name" value="Tail-specific_protease"/>
</dbReference>
<comment type="similarity">
    <text evidence="1">Belongs to the peptidase S41A family.</text>
</comment>
<dbReference type="CDD" id="cd07560">
    <property type="entry name" value="Peptidase_S41_CPP"/>
    <property type="match status" value="1"/>
</dbReference>
<dbReference type="Gene3D" id="3.90.226.10">
    <property type="entry name" value="2-enoyl-CoA Hydratase, Chain A, domain 1"/>
    <property type="match status" value="1"/>
</dbReference>
<evidence type="ECO:0000256" key="3">
    <source>
        <dbReference type="ARBA" id="ARBA00022801"/>
    </source>
</evidence>
<keyword evidence="5" id="KW-0812">Transmembrane</keyword>
<name>A0A381R675_9ZZZZ</name>
<proteinExistence type="inferred from homology"/>
<evidence type="ECO:0000256" key="5">
    <source>
        <dbReference type="SAM" id="Phobius"/>
    </source>
</evidence>
<dbReference type="EMBL" id="UINC01001632">
    <property type="protein sequence ID" value="SUZ85357.1"/>
    <property type="molecule type" value="Genomic_DNA"/>
</dbReference>
<feature type="domain" description="PDZ" evidence="6">
    <location>
        <begin position="96"/>
        <end position="161"/>
    </location>
</feature>
<keyword evidence="4" id="KW-0720">Serine protease</keyword>
<accession>A0A381R675</accession>
<dbReference type="GO" id="GO:0007165">
    <property type="term" value="P:signal transduction"/>
    <property type="evidence" value="ECO:0007669"/>
    <property type="project" value="TreeGrafter"/>
</dbReference>
<dbReference type="GO" id="GO:0006508">
    <property type="term" value="P:proteolysis"/>
    <property type="evidence" value="ECO:0007669"/>
    <property type="project" value="UniProtKB-KW"/>
</dbReference>
<dbReference type="SUPFAM" id="SSF50156">
    <property type="entry name" value="PDZ domain-like"/>
    <property type="match status" value="1"/>
</dbReference>
<evidence type="ECO:0000256" key="1">
    <source>
        <dbReference type="ARBA" id="ARBA00009179"/>
    </source>
</evidence>
<feature type="transmembrane region" description="Helical" evidence="5">
    <location>
        <begin position="7"/>
        <end position="28"/>
    </location>
</feature>
<dbReference type="SUPFAM" id="SSF52096">
    <property type="entry name" value="ClpP/crotonase"/>
    <property type="match status" value="1"/>
</dbReference>
<dbReference type="InterPro" id="IPR036034">
    <property type="entry name" value="PDZ_sf"/>
</dbReference>
<organism evidence="7">
    <name type="scientific">marine metagenome</name>
    <dbReference type="NCBI Taxonomy" id="408172"/>
    <lineage>
        <taxon>unclassified sequences</taxon>
        <taxon>metagenomes</taxon>
        <taxon>ecological metagenomes</taxon>
    </lineage>
</organism>
<keyword evidence="3" id="KW-0378">Hydrolase</keyword>
<dbReference type="GO" id="GO:0030288">
    <property type="term" value="C:outer membrane-bounded periplasmic space"/>
    <property type="evidence" value="ECO:0007669"/>
    <property type="project" value="TreeGrafter"/>
</dbReference>
<evidence type="ECO:0000256" key="4">
    <source>
        <dbReference type="ARBA" id="ARBA00022825"/>
    </source>
</evidence>
<protein>
    <recommendedName>
        <fullName evidence="6">PDZ domain-containing protein</fullName>
    </recommendedName>
</protein>
<dbReference type="CDD" id="cd06782">
    <property type="entry name" value="cpPDZ_CPP-like"/>
    <property type="match status" value="1"/>
</dbReference>
<dbReference type="Pfam" id="PF03572">
    <property type="entry name" value="Peptidase_S41"/>
    <property type="match status" value="1"/>
</dbReference>
<evidence type="ECO:0000313" key="7">
    <source>
        <dbReference type="EMBL" id="SUZ85357.1"/>
    </source>
</evidence>
<dbReference type="Pfam" id="PF17820">
    <property type="entry name" value="PDZ_6"/>
    <property type="match status" value="1"/>
</dbReference>
<dbReference type="PROSITE" id="PS50106">
    <property type="entry name" value="PDZ"/>
    <property type="match status" value="1"/>
</dbReference>
<dbReference type="PANTHER" id="PTHR32060:SF30">
    <property type="entry name" value="CARBOXY-TERMINAL PROCESSING PROTEASE CTPA"/>
    <property type="match status" value="1"/>
</dbReference>
<dbReference type="Gene3D" id="3.30.750.44">
    <property type="match status" value="1"/>
</dbReference>
<dbReference type="FunFam" id="2.30.42.10:FF:000063">
    <property type="entry name" value="Peptidase, S41 family"/>
    <property type="match status" value="1"/>
</dbReference>
<gene>
    <name evidence="7" type="ORF">METZ01_LOCUS38211</name>
</gene>
<dbReference type="GO" id="GO:0008236">
    <property type="term" value="F:serine-type peptidase activity"/>
    <property type="evidence" value="ECO:0007669"/>
    <property type="project" value="UniProtKB-KW"/>
</dbReference>
<dbReference type="GO" id="GO:0004175">
    <property type="term" value="F:endopeptidase activity"/>
    <property type="evidence" value="ECO:0007669"/>
    <property type="project" value="TreeGrafter"/>
</dbReference>
<dbReference type="AlphaFoldDB" id="A0A381R675"/>
<evidence type="ECO:0000259" key="6">
    <source>
        <dbReference type="PROSITE" id="PS50106"/>
    </source>
</evidence>
<dbReference type="SMART" id="SM00228">
    <property type="entry name" value="PDZ"/>
    <property type="match status" value="1"/>
</dbReference>
<sequence length="538" mass="61017">MLKTKFIRLWPLATSAIFGFLFAFLIFIPEAYSKNRSIYRILKDKIVVMQQIISYVDHFYFDIVDMDKIMDGAFHGLMEELDPHSTYIPAKQQENIDELFRGKFQGIGIEFDVLHGYITVISPVPDSPSDYVGLQSGDRIIAINGDDAYKITKDEVIKKLRGRKGTSVDVTIQRIGLDEPFDVTIIRDDIPIYSVGAATMIDNETGYILLRRFSATTIDEVNKAIDKLDSQNFKKLVFDLRGNSGGFLEQAAAVSNLFISTRDTLVYTKGKISDANQAFISEPHKGRNDFSLIILINRGSASASEIVSGAVQDLDRGLIVGETSFGKGLVQRQLPLEGGSAIRITMARYYTPSGRLIQRPYEEGDDLTYYKELYAKDRETILDSLKQLRPKYKTRQGRTVYGGGGITPDIYIPYKSILTKETQKLLRNPHRPIFNFSSSYATQNDLGFKDFKNYKQNWQVNQSVYSQFLDYLDSDSISFNPDSLLKDQPFIYNRIKSEIAGTIWGKDESTSIRLSLDNQVSEALKYFNEANAFLGYRN</sequence>
<dbReference type="PANTHER" id="PTHR32060">
    <property type="entry name" value="TAIL-SPECIFIC PROTEASE"/>
    <property type="match status" value="1"/>
</dbReference>
<dbReference type="Gene3D" id="2.30.42.10">
    <property type="match status" value="1"/>
</dbReference>
<dbReference type="InterPro" id="IPR004447">
    <property type="entry name" value="Peptidase_S41A"/>
</dbReference>
<keyword evidence="5" id="KW-1133">Transmembrane helix</keyword>
<reference evidence="7" key="1">
    <citation type="submission" date="2018-05" db="EMBL/GenBank/DDBJ databases">
        <authorList>
            <person name="Lanie J.A."/>
            <person name="Ng W.-L."/>
            <person name="Kazmierczak K.M."/>
            <person name="Andrzejewski T.M."/>
            <person name="Davidsen T.M."/>
            <person name="Wayne K.J."/>
            <person name="Tettelin H."/>
            <person name="Glass J.I."/>
            <person name="Rusch D."/>
            <person name="Podicherti R."/>
            <person name="Tsui H.-C.T."/>
            <person name="Winkler M.E."/>
        </authorList>
    </citation>
    <scope>NUCLEOTIDE SEQUENCE</scope>
</reference>
<dbReference type="InterPro" id="IPR041489">
    <property type="entry name" value="PDZ_6"/>
</dbReference>
<dbReference type="NCBIfam" id="TIGR00225">
    <property type="entry name" value="prc"/>
    <property type="match status" value="1"/>
</dbReference>
<dbReference type="InterPro" id="IPR029045">
    <property type="entry name" value="ClpP/crotonase-like_dom_sf"/>
</dbReference>
<keyword evidence="5" id="KW-0472">Membrane</keyword>
<dbReference type="SMART" id="SM00245">
    <property type="entry name" value="TSPc"/>
    <property type="match status" value="1"/>
</dbReference>